<dbReference type="AlphaFoldDB" id="A0A0A1ZGV5"/>
<proteinExistence type="predicted"/>
<dbReference type="eggNOG" id="ENOG50321DP">
    <property type="taxonomic scope" value="Bacteria"/>
</dbReference>
<dbReference type="RefSeq" id="WP_032524671.1">
    <property type="nucleotide sequence ID" value="NZ_CP138934.1"/>
</dbReference>
<sequence>MFILVSIFLPIIIFIAPINVKAIQGNLDLSSAQTSVGKRFAKVFCDAKREGLDSDFASEYALNNTYLKFVAFPDDDEYLENLWSFTHNNILDNCGEFVDINDLKDLEIFFKEEGLIASNRELYLPTFENN</sequence>
<accession>A0A0A1ZGV5</accession>
<dbReference type="STRING" id="59925.EU91_1198"/>
<comment type="caution">
    <text evidence="1">The sequence shown here is derived from an EMBL/GenBank/DDBJ whole genome shotgun (WGS) entry which is preliminary data.</text>
</comment>
<reference evidence="2" key="1">
    <citation type="journal article" date="2014" name="Sci. Data">
        <title>Genomes of diverse isolates of the marine cyanobacterium Prochlorococcus.</title>
        <authorList>
            <person name="Biller S."/>
            <person name="Berube P."/>
            <person name="Thompson J."/>
            <person name="Kelly L."/>
            <person name="Roggensack S."/>
            <person name="Awad L."/>
            <person name="Roache-Johnson K."/>
            <person name="Ding H."/>
            <person name="Giovannoni S.J."/>
            <person name="Moore L.R."/>
            <person name="Chisholm S.W."/>
        </authorList>
    </citation>
    <scope>NUCLEOTIDE SEQUENCE [LARGE SCALE GENOMIC DNA]</scope>
    <source>
        <strain evidence="2">GP2</strain>
    </source>
</reference>
<organism evidence="1 2">
    <name type="scientific">Prochlorococcus marinus str. GP2</name>
    <dbReference type="NCBI Taxonomy" id="59925"/>
    <lineage>
        <taxon>Bacteria</taxon>
        <taxon>Bacillati</taxon>
        <taxon>Cyanobacteriota</taxon>
        <taxon>Cyanophyceae</taxon>
        <taxon>Synechococcales</taxon>
        <taxon>Prochlorococcaceae</taxon>
        <taxon>Prochlorococcus</taxon>
    </lineage>
</organism>
<dbReference type="EMBL" id="JNAH01000005">
    <property type="protein sequence ID" value="KGF87468.1"/>
    <property type="molecule type" value="Genomic_DNA"/>
</dbReference>
<name>A0A0A1ZGV5_PROMR</name>
<dbReference type="OrthoDB" id="541726at2"/>
<dbReference type="Proteomes" id="UP000030598">
    <property type="component" value="Unassembled WGS sequence"/>
</dbReference>
<protein>
    <submittedName>
        <fullName evidence="1">Uncharacterized protein</fullName>
    </submittedName>
</protein>
<evidence type="ECO:0000313" key="1">
    <source>
        <dbReference type="EMBL" id="KGF87468.1"/>
    </source>
</evidence>
<evidence type="ECO:0000313" key="2">
    <source>
        <dbReference type="Proteomes" id="UP000030598"/>
    </source>
</evidence>
<gene>
    <name evidence="1" type="ORF">EU91_1198</name>
</gene>